<dbReference type="VEuPathDB" id="FungiDB:BD410DRAFT_782794"/>
<reference evidence="1 2" key="1">
    <citation type="submission" date="2018-06" db="EMBL/GenBank/DDBJ databases">
        <title>A transcriptomic atlas of mushroom development highlights an independent origin of complex multicellularity.</title>
        <authorList>
            <consortium name="DOE Joint Genome Institute"/>
            <person name="Krizsan K."/>
            <person name="Almasi E."/>
            <person name="Merenyi Z."/>
            <person name="Sahu N."/>
            <person name="Viragh M."/>
            <person name="Koszo T."/>
            <person name="Mondo S."/>
            <person name="Kiss B."/>
            <person name="Balint B."/>
            <person name="Kues U."/>
            <person name="Barry K."/>
            <person name="Hegedus J.C."/>
            <person name="Henrissat B."/>
            <person name="Johnson J."/>
            <person name="Lipzen A."/>
            <person name="Ohm R."/>
            <person name="Nagy I."/>
            <person name="Pangilinan J."/>
            <person name="Yan J."/>
            <person name="Xiong Y."/>
            <person name="Grigoriev I.V."/>
            <person name="Hibbett D.S."/>
            <person name="Nagy L.G."/>
        </authorList>
    </citation>
    <scope>NUCLEOTIDE SEQUENCE [LARGE SCALE GENOMIC DNA]</scope>
    <source>
        <strain evidence="1 2">SZMC22713</strain>
    </source>
</reference>
<accession>A0A4Y7QK93</accession>
<gene>
    <name evidence="1" type="ORF">BD410DRAFT_782794</name>
</gene>
<proteinExistence type="predicted"/>
<dbReference type="Proteomes" id="UP000294933">
    <property type="component" value="Unassembled WGS sequence"/>
</dbReference>
<organism evidence="1 2">
    <name type="scientific">Rickenella mellea</name>
    <dbReference type="NCBI Taxonomy" id="50990"/>
    <lineage>
        <taxon>Eukaryota</taxon>
        <taxon>Fungi</taxon>
        <taxon>Dikarya</taxon>
        <taxon>Basidiomycota</taxon>
        <taxon>Agaricomycotina</taxon>
        <taxon>Agaricomycetes</taxon>
        <taxon>Hymenochaetales</taxon>
        <taxon>Rickenellaceae</taxon>
        <taxon>Rickenella</taxon>
    </lineage>
</organism>
<dbReference type="AlphaFoldDB" id="A0A4Y7QK93"/>
<name>A0A4Y7QK93_9AGAM</name>
<evidence type="ECO:0008006" key="3">
    <source>
        <dbReference type="Google" id="ProtNLM"/>
    </source>
</evidence>
<protein>
    <recommendedName>
        <fullName evidence="3">F-box domain-containing protein</fullName>
    </recommendedName>
</protein>
<keyword evidence="2" id="KW-1185">Reference proteome</keyword>
<dbReference type="EMBL" id="ML170159">
    <property type="protein sequence ID" value="TDL27658.1"/>
    <property type="molecule type" value="Genomic_DNA"/>
</dbReference>
<sequence>MALSHSSSCTLSLPVELWRFIIQEATYTHTYLNQWESDWPPSYDRTLQSYQTALRTKTALTLVSRHFRDITAEFLYEIVHLRSIHHAQLFLDLHYTDDVCAWTKYLLVKQEKWESASVLTHAVAQILRQCRNLRGFGCIHYTDGRPVYSVGQGSRAEETLIKAIPPGVQFLDWDQATGGKFFSRLAPECTTSLRGLRLWSSDLLPPDVQHESLASNTTFPYLTHLHLNRLGSEIVHWKLPSLIHFSLNFDDSRRLHEFLGIHSSSLISLSLGRFAGLNENLLKQVLLTQYNLRELAYCLYFDGPEPTPLWACTEGHNSLAHLHITCIHWPTFPLAYADLKHRLRCHVRPLDKVRFPKLQTVTITGVGWAFTERRFVRCMAAEETTGSLCETAENLSVSLSQNGLRVFVLE</sequence>
<dbReference type="OrthoDB" id="3256525at2759"/>
<evidence type="ECO:0000313" key="1">
    <source>
        <dbReference type="EMBL" id="TDL27658.1"/>
    </source>
</evidence>
<evidence type="ECO:0000313" key="2">
    <source>
        <dbReference type="Proteomes" id="UP000294933"/>
    </source>
</evidence>